<dbReference type="EMBL" id="FNFO01000003">
    <property type="protein sequence ID" value="SDK70200.1"/>
    <property type="molecule type" value="Genomic_DNA"/>
</dbReference>
<name>A0A1G9E298_9BACT</name>
<sequence>MVLVTGANGLVGAYLVKALLLAGHPVRALIRSETSDLQLLRDVLPELEIVYGDLLDVPVLRQHVQGCRYVIHAAAMVTFEEGVEDDMLRTNVEGTANVVNACLANAVVRLCHISSVAALGRRRPGEVIDEHAQWVESPYNSFYARTKYLAELEVYRGIAEGLHAFSVNPSLVLGPGPWERSSMKIFRYVWNKGWFYTQGKANYVDVRDVAQIVTQLLEDDVSAGERFIVSAGAVEYHHLFARIAQAFDRRQPPFRAGRFLAEVAWRWELARKLLTGRRPTVTRDVARNANRDFRYTNEKVKALLNYEFRPFDDTIEWTCRVLRENFGEGKL</sequence>
<dbReference type="RefSeq" id="WP_089681339.1">
    <property type="nucleotide sequence ID" value="NZ_FNFO01000003.1"/>
</dbReference>
<reference evidence="2 3" key="1">
    <citation type="submission" date="2016-10" db="EMBL/GenBank/DDBJ databases">
        <authorList>
            <person name="de Groot N.N."/>
        </authorList>
    </citation>
    <scope>NUCLEOTIDE SEQUENCE [LARGE SCALE GENOMIC DNA]</scope>
    <source>
        <strain evidence="2 3">DSM 25186</strain>
    </source>
</reference>
<organism evidence="2 3">
    <name type="scientific">Catalinimonas alkaloidigena</name>
    <dbReference type="NCBI Taxonomy" id="1075417"/>
    <lineage>
        <taxon>Bacteria</taxon>
        <taxon>Pseudomonadati</taxon>
        <taxon>Bacteroidota</taxon>
        <taxon>Cytophagia</taxon>
        <taxon>Cytophagales</taxon>
        <taxon>Catalimonadaceae</taxon>
        <taxon>Catalinimonas</taxon>
    </lineage>
</organism>
<dbReference type="OrthoDB" id="596910at2"/>
<evidence type="ECO:0000313" key="3">
    <source>
        <dbReference type="Proteomes" id="UP000198510"/>
    </source>
</evidence>
<accession>A0A1G9E298</accession>
<protein>
    <submittedName>
        <fullName evidence="2">Nucleoside-diphosphate-sugar epimerase</fullName>
    </submittedName>
</protein>
<dbReference type="InterPro" id="IPR051783">
    <property type="entry name" value="NAD(P)-dependent_oxidoreduct"/>
</dbReference>
<dbReference type="PANTHER" id="PTHR48079">
    <property type="entry name" value="PROTEIN YEEZ"/>
    <property type="match status" value="1"/>
</dbReference>
<dbReference type="PANTHER" id="PTHR48079:SF6">
    <property type="entry name" value="NAD(P)-BINDING DOMAIN-CONTAINING PROTEIN-RELATED"/>
    <property type="match status" value="1"/>
</dbReference>
<dbReference type="Gene3D" id="3.40.50.720">
    <property type="entry name" value="NAD(P)-binding Rossmann-like Domain"/>
    <property type="match status" value="1"/>
</dbReference>
<dbReference type="GO" id="GO:0004029">
    <property type="term" value="F:aldehyde dehydrogenase (NAD+) activity"/>
    <property type="evidence" value="ECO:0007669"/>
    <property type="project" value="TreeGrafter"/>
</dbReference>
<dbReference type="Proteomes" id="UP000198510">
    <property type="component" value="Unassembled WGS sequence"/>
</dbReference>
<proteinExistence type="predicted"/>
<gene>
    <name evidence="2" type="ORF">SAMN05421823_103326</name>
</gene>
<dbReference type="STRING" id="1075417.SAMN05421823_103326"/>
<dbReference type="InterPro" id="IPR036291">
    <property type="entry name" value="NAD(P)-bd_dom_sf"/>
</dbReference>
<evidence type="ECO:0000313" key="2">
    <source>
        <dbReference type="EMBL" id="SDK70200.1"/>
    </source>
</evidence>
<dbReference type="AlphaFoldDB" id="A0A1G9E298"/>
<evidence type="ECO:0000259" key="1">
    <source>
        <dbReference type="Pfam" id="PF01370"/>
    </source>
</evidence>
<dbReference type="SUPFAM" id="SSF51735">
    <property type="entry name" value="NAD(P)-binding Rossmann-fold domains"/>
    <property type="match status" value="1"/>
</dbReference>
<keyword evidence="3" id="KW-1185">Reference proteome</keyword>
<dbReference type="InterPro" id="IPR001509">
    <property type="entry name" value="Epimerase_deHydtase"/>
</dbReference>
<dbReference type="Pfam" id="PF01370">
    <property type="entry name" value="Epimerase"/>
    <property type="match status" value="1"/>
</dbReference>
<feature type="domain" description="NAD-dependent epimerase/dehydratase" evidence="1">
    <location>
        <begin position="2"/>
        <end position="226"/>
    </location>
</feature>
<dbReference type="GO" id="GO:0005737">
    <property type="term" value="C:cytoplasm"/>
    <property type="evidence" value="ECO:0007669"/>
    <property type="project" value="TreeGrafter"/>
</dbReference>